<gene>
    <name evidence="1" type="ORF">C6Y56_08040</name>
</gene>
<proteinExistence type="predicted"/>
<dbReference type="EMBL" id="CP027561">
    <property type="protein sequence ID" value="QJP94557.1"/>
    <property type="molecule type" value="Genomic_DNA"/>
</dbReference>
<dbReference type="RefSeq" id="WP_169429416.1">
    <property type="nucleotide sequence ID" value="NZ_CP027561.1"/>
</dbReference>
<dbReference type="AlphaFoldDB" id="A0A7Z3GYX7"/>
<evidence type="ECO:0000313" key="2">
    <source>
        <dbReference type="Proteomes" id="UP000501669"/>
    </source>
</evidence>
<name>A0A7Z3GYX7_PSEFL</name>
<sequence>MTGRVYRKLPGMEMEFVSGKLERDAGERAIVYEVTCDLKLDFLNFLVMANQYIPNYLDNPINAIRPELAGFAYHYSYNYFFGAAGNISNNPSLFALFTDRGYYMDQWARDGGPVEQRYGKPSFTLVGNQLRITSRQYFRLDAGAPPIEISDLPFIRFEWAFNLMEGHAKSTDVAPVTMVVLMSTEEDVVDVDGHSVFRGTRYLDNAALSFGPITPAHILVAS</sequence>
<reference evidence="1 2" key="1">
    <citation type="submission" date="2018-03" db="EMBL/GenBank/DDBJ databases">
        <title>Complete genome sequence of Pseudomonas fluorescens sp. G7.</title>
        <authorList>
            <person name="Gao C.-H."/>
            <person name="Li Z."/>
            <person name="Cai P."/>
        </authorList>
    </citation>
    <scope>NUCLEOTIDE SEQUENCE [LARGE SCALE GENOMIC DNA]</scope>
    <source>
        <strain evidence="1 2">G7</strain>
    </source>
</reference>
<dbReference type="Proteomes" id="UP000501669">
    <property type="component" value="Chromosome"/>
</dbReference>
<accession>A0A7Z3GYX7</accession>
<evidence type="ECO:0000313" key="1">
    <source>
        <dbReference type="EMBL" id="QJP94557.1"/>
    </source>
</evidence>
<organism evidence="1 2">
    <name type="scientific">Pseudomonas fluorescens</name>
    <dbReference type="NCBI Taxonomy" id="294"/>
    <lineage>
        <taxon>Bacteria</taxon>
        <taxon>Pseudomonadati</taxon>
        <taxon>Pseudomonadota</taxon>
        <taxon>Gammaproteobacteria</taxon>
        <taxon>Pseudomonadales</taxon>
        <taxon>Pseudomonadaceae</taxon>
        <taxon>Pseudomonas</taxon>
    </lineage>
</organism>
<protein>
    <submittedName>
        <fullName evidence="1">Uncharacterized protein</fullName>
    </submittedName>
</protein>